<proteinExistence type="predicted"/>
<gene>
    <name evidence="2" type="ORF">ASZ90_005001</name>
</gene>
<dbReference type="Gene3D" id="2.60.40.10">
    <property type="entry name" value="Immunoglobulins"/>
    <property type="match status" value="1"/>
</dbReference>
<organism evidence="2">
    <name type="scientific">hydrocarbon metagenome</name>
    <dbReference type="NCBI Taxonomy" id="938273"/>
    <lineage>
        <taxon>unclassified sequences</taxon>
        <taxon>metagenomes</taxon>
        <taxon>ecological metagenomes</taxon>
    </lineage>
</organism>
<reference evidence="2" key="1">
    <citation type="journal article" date="2015" name="Proc. Natl. Acad. Sci. U.S.A.">
        <title>Networks of energetic and metabolic interactions define dynamics in microbial communities.</title>
        <authorList>
            <person name="Embree M."/>
            <person name="Liu J.K."/>
            <person name="Al-Bassam M.M."/>
            <person name="Zengler K."/>
        </authorList>
    </citation>
    <scope>NUCLEOTIDE SEQUENCE</scope>
</reference>
<dbReference type="AlphaFoldDB" id="A0A0W8FWD1"/>
<dbReference type="SUPFAM" id="SSF49299">
    <property type="entry name" value="PKD domain"/>
    <property type="match status" value="1"/>
</dbReference>
<accession>A0A0W8FWD1</accession>
<evidence type="ECO:0000313" key="2">
    <source>
        <dbReference type="EMBL" id="KUG25184.1"/>
    </source>
</evidence>
<feature type="domain" description="Fibrobacter succinogenes major paralogous" evidence="1">
    <location>
        <begin position="143"/>
        <end position="316"/>
    </location>
</feature>
<evidence type="ECO:0000259" key="1">
    <source>
        <dbReference type="Pfam" id="PF09603"/>
    </source>
</evidence>
<dbReference type="EMBL" id="LNQE01000751">
    <property type="protein sequence ID" value="KUG25184.1"/>
    <property type="molecule type" value="Genomic_DNA"/>
</dbReference>
<dbReference type="InterPro" id="IPR035986">
    <property type="entry name" value="PKD_dom_sf"/>
</dbReference>
<protein>
    <submittedName>
        <fullName evidence="2">Major ous domain protein</fullName>
    </submittedName>
</protein>
<sequence length="317" mass="34848">MKKLFFHPPHFFILIILIAIFNFGCKDDLNVPVNQKPVILSINANPESVKINEEAALTCTAIDPDGDALSIEWNAQEGIFPLGNIGASVKWKAPTYGGSYLITAIVSDGIDFAEATVAVNVEDDSSDICPQFITYGGKVYQTVRIANQCWLKENLNIGIMINGVDDQTDNGIIEKYCYDDDEVNCDTNGGLYQWDEAMQYFQKKGTQGLCPPGWHIPTTEDFMVLLANVNYDGNALKALGEGTGTGVGTNSSGFSALLSGYRYLGNFFLLNNNASFWSSDENNNLTAYNIALLADKYNVTFYTSDKSDGFCIRCIKD</sequence>
<dbReference type="NCBIfam" id="TIGR02145">
    <property type="entry name" value="Fib_succ_major"/>
    <property type="match status" value="1"/>
</dbReference>
<name>A0A0W8FWD1_9ZZZZ</name>
<comment type="caution">
    <text evidence="2">The sequence shown here is derived from an EMBL/GenBank/DDBJ whole genome shotgun (WGS) entry which is preliminary data.</text>
</comment>
<dbReference type="InterPro" id="IPR013783">
    <property type="entry name" value="Ig-like_fold"/>
</dbReference>
<dbReference type="Pfam" id="PF09603">
    <property type="entry name" value="Fib_succ_major"/>
    <property type="match status" value="1"/>
</dbReference>
<dbReference type="InterPro" id="IPR011871">
    <property type="entry name" value="Fib_succ_major"/>
</dbReference>